<dbReference type="Gene3D" id="3.40.50.720">
    <property type="entry name" value="NAD(P)-binding Rossmann-like Domain"/>
    <property type="match status" value="1"/>
</dbReference>
<dbReference type="Proteomes" id="UP000073492">
    <property type="component" value="Unassembled WGS sequence"/>
</dbReference>
<dbReference type="GO" id="GO:0005737">
    <property type="term" value="C:cytoplasm"/>
    <property type="evidence" value="ECO:0007669"/>
    <property type="project" value="TreeGrafter"/>
</dbReference>
<proteinExistence type="inferred from homology"/>
<evidence type="ECO:0000256" key="1">
    <source>
        <dbReference type="ARBA" id="ARBA00006484"/>
    </source>
</evidence>
<reference evidence="2 3" key="1">
    <citation type="submission" date="2015-07" db="EMBL/GenBank/DDBJ databases">
        <title>Comparative genomics of the Sigatoka disease complex on banana suggests a link between parallel evolutionary changes in Pseudocercospora fijiensis and Pseudocercospora eumusae and increased virulence on the banana host.</title>
        <authorList>
            <person name="Chang T.-C."/>
            <person name="Salvucci A."/>
            <person name="Crous P.W."/>
            <person name="Stergiopoulos I."/>
        </authorList>
    </citation>
    <scope>NUCLEOTIDE SEQUENCE [LARGE SCALE GENOMIC DNA]</scope>
    <source>
        <strain evidence="2 3">CBS 116634</strain>
    </source>
</reference>
<organism evidence="2 3">
    <name type="scientific">Pseudocercospora musae</name>
    <dbReference type="NCBI Taxonomy" id="113226"/>
    <lineage>
        <taxon>Eukaryota</taxon>
        <taxon>Fungi</taxon>
        <taxon>Dikarya</taxon>
        <taxon>Ascomycota</taxon>
        <taxon>Pezizomycotina</taxon>
        <taxon>Dothideomycetes</taxon>
        <taxon>Dothideomycetidae</taxon>
        <taxon>Mycosphaerellales</taxon>
        <taxon>Mycosphaerellaceae</taxon>
        <taxon>Pseudocercospora</taxon>
    </lineage>
</organism>
<gene>
    <name evidence="2" type="ORF">AC579_8297</name>
</gene>
<sequence>MMESEAAPRVVLITGANTGLGLETVKALLKSPRKYTILLGGRDLAKAESAAKAATSEIPSHSNVQHFQIDVEDDSSIAKSYEDIAAKYTTIDCIINNAGASFDSCIEKGTMTAREAWSRTWDVNVTGAHIVTTTFLPLLLRSRDPRLLFITSGLSSLGENSKGDPRYPPPPAGLPKKPPMFMAYRSAKAGLNMMMLEWTRMLKNDGVKVWALAPGLLATGLGDDVEVLKKLGAVDPSVGGNVVRSVVEGARDSDSGMAIREYKSPIQPW</sequence>
<dbReference type="GO" id="GO:0019748">
    <property type="term" value="P:secondary metabolic process"/>
    <property type="evidence" value="ECO:0007669"/>
    <property type="project" value="TreeGrafter"/>
</dbReference>
<dbReference type="InterPro" id="IPR036291">
    <property type="entry name" value="NAD(P)-bd_dom_sf"/>
</dbReference>
<dbReference type="STRING" id="113226.A0A139HQT9"/>
<dbReference type="Pfam" id="PF00106">
    <property type="entry name" value="adh_short"/>
    <property type="match status" value="1"/>
</dbReference>
<dbReference type="AlphaFoldDB" id="A0A139HQT9"/>
<evidence type="ECO:0000313" key="2">
    <source>
        <dbReference type="EMBL" id="KXT04844.1"/>
    </source>
</evidence>
<dbReference type="InterPro" id="IPR002347">
    <property type="entry name" value="SDR_fam"/>
</dbReference>
<name>A0A139HQT9_9PEZI</name>
<dbReference type="GO" id="GO:0016491">
    <property type="term" value="F:oxidoreductase activity"/>
    <property type="evidence" value="ECO:0007669"/>
    <property type="project" value="TreeGrafter"/>
</dbReference>
<evidence type="ECO:0000313" key="3">
    <source>
        <dbReference type="Proteomes" id="UP000073492"/>
    </source>
</evidence>
<dbReference type="SUPFAM" id="SSF51735">
    <property type="entry name" value="NAD(P)-binding Rossmann-fold domains"/>
    <property type="match status" value="1"/>
</dbReference>
<dbReference type="OrthoDB" id="419598at2759"/>
<comment type="similarity">
    <text evidence="1">Belongs to the short-chain dehydrogenases/reductases (SDR) family.</text>
</comment>
<dbReference type="InterPro" id="IPR051468">
    <property type="entry name" value="Fungal_SecMetab_SDRs"/>
</dbReference>
<protein>
    <recommendedName>
        <fullName evidence="4">Ketoreductase (KR) domain-containing protein</fullName>
    </recommendedName>
</protein>
<evidence type="ECO:0008006" key="4">
    <source>
        <dbReference type="Google" id="ProtNLM"/>
    </source>
</evidence>
<comment type="caution">
    <text evidence="2">The sequence shown here is derived from an EMBL/GenBank/DDBJ whole genome shotgun (WGS) entry which is preliminary data.</text>
</comment>
<dbReference type="PANTHER" id="PTHR43544:SF32">
    <property type="entry name" value="CHAIN DEHYDROGENASE, PUTATIVE (AFU_ORTHOLOGUE AFUA_5G01530)-RELATED"/>
    <property type="match status" value="1"/>
</dbReference>
<dbReference type="EMBL" id="LFZO01000580">
    <property type="protein sequence ID" value="KXT04844.1"/>
    <property type="molecule type" value="Genomic_DNA"/>
</dbReference>
<dbReference type="PANTHER" id="PTHR43544">
    <property type="entry name" value="SHORT-CHAIN DEHYDROGENASE/REDUCTASE"/>
    <property type="match status" value="1"/>
</dbReference>
<keyword evidence="3" id="KW-1185">Reference proteome</keyword>
<accession>A0A139HQT9</accession>
<dbReference type="PRINTS" id="PR00081">
    <property type="entry name" value="GDHRDH"/>
</dbReference>